<sequence>MSPSQELQEAVKAVLVEEATIKRLQHEVVFKIKDLDMLTSKQDILEALNREFSKEKGVVKMTSVKTLQKTYGDAQTAVVQLPAKIAQIAIARGELEIGWVNLSDQKD</sequence>
<reference evidence="1 2" key="1">
    <citation type="journal article" date="2017" name="Curr. Biol.">
        <title>The Evolution of Venom by Co-option of Single-Copy Genes.</title>
        <authorList>
            <person name="Martinson E.O."/>
            <person name="Mrinalini"/>
            <person name="Kelkar Y.D."/>
            <person name="Chang C.H."/>
            <person name="Werren J.H."/>
        </authorList>
    </citation>
    <scope>NUCLEOTIDE SEQUENCE [LARGE SCALE GENOMIC DNA]</scope>
    <source>
        <strain evidence="1 2">Alberta</strain>
        <tissue evidence="1">Whole body</tissue>
    </source>
</reference>
<dbReference type="Proteomes" id="UP000215335">
    <property type="component" value="Unassembled WGS sequence"/>
</dbReference>
<protein>
    <submittedName>
        <fullName evidence="1">Uncharacterized protein</fullName>
    </submittedName>
</protein>
<keyword evidence="2" id="KW-1185">Reference proteome</keyword>
<proteinExistence type="predicted"/>
<accession>A0A232ER35</accession>
<evidence type="ECO:0000313" key="1">
    <source>
        <dbReference type="EMBL" id="OXU20834.1"/>
    </source>
</evidence>
<dbReference type="AlphaFoldDB" id="A0A232ER35"/>
<organism evidence="1 2">
    <name type="scientific">Trichomalopsis sarcophagae</name>
    <dbReference type="NCBI Taxonomy" id="543379"/>
    <lineage>
        <taxon>Eukaryota</taxon>
        <taxon>Metazoa</taxon>
        <taxon>Ecdysozoa</taxon>
        <taxon>Arthropoda</taxon>
        <taxon>Hexapoda</taxon>
        <taxon>Insecta</taxon>
        <taxon>Pterygota</taxon>
        <taxon>Neoptera</taxon>
        <taxon>Endopterygota</taxon>
        <taxon>Hymenoptera</taxon>
        <taxon>Apocrita</taxon>
        <taxon>Proctotrupomorpha</taxon>
        <taxon>Chalcidoidea</taxon>
        <taxon>Pteromalidae</taxon>
        <taxon>Pteromalinae</taxon>
        <taxon>Trichomalopsis</taxon>
    </lineage>
</organism>
<dbReference type="EMBL" id="NNAY01002663">
    <property type="protein sequence ID" value="OXU20834.1"/>
    <property type="molecule type" value="Genomic_DNA"/>
</dbReference>
<name>A0A232ER35_9HYME</name>
<comment type="caution">
    <text evidence="1">The sequence shown here is derived from an EMBL/GenBank/DDBJ whole genome shotgun (WGS) entry which is preliminary data.</text>
</comment>
<dbReference type="OrthoDB" id="7698093at2759"/>
<evidence type="ECO:0000313" key="2">
    <source>
        <dbReference type="Proteomes" id="UP000215335"/>
    </source>
</evidence>
<gene>
    <name evidence="1" type="ORF">TSAR_005455</name>
</gene>